<keyword evidence="4 7" id="KW-0812">Transmembrane</keyword>
<feature type="transmembrane region" description="Helical" evidence="7">
    <location>
        <begin position="352"/>
        <end position="373"/>
    </location>
</feature>
<feature type="transmembrane region" description="Helical" evidence="7">
    <location>
        <begin position="53"/>
        <end position="75"/>
    </location>
</feature>
<feature type="transmembrane region" description="Helical" evidence="7">
    <location>
        <begin position="316"/>
        <end position="340"/>
    </location>
</feature>
<keyword evidence="9" id="KW-1185">Reference proteome</keyword>
<keyword evidence="3" id="KW-1003">Cell membrane</keyword>
<dbReference type="EMBL" id="JAYWLC010000013">
    <property type="protein sequence ID" value="MER5172996.1"/>
    <property type="molecule type" value="Genomic_DNA"/>
</dbReference>
<reference evidence="8 9" key="2">
    <citation type="submission" date="2024-06" db="EMBL/GenBank/DDBJ databases">
        <title>Thioclava kandeliae sp. nov. from a rhizosphere soil sample of Kandelia candel in a mangrove.</title>
        <authorList>
            <person name="Mu T."/>
        </authorList>
    </citation>
    <scope>NUCLEOTIDE SEQUENCE [LARGE SCALE GENOMIC DNA]</scope>
    <source>
        <strain evidence="8 9">CPCC 100088</strain>
    </source>
</reference>
<feature type="transmembrane region" description="Helical" evidence="7">
    <location>
        <begin position="410"/>
        <end position="429"/>
    </location>
</feature>
<evidence type="ECO:0000256" key="7">
    <source>
        <dbReference type="SAM" id="Phobius"/>
    </source>
</evidence>
<dbReference type="PANTHER" id="PTHR43549">
    <property type="entry name" value="MULTIDRUG RESISTANCE PROTEIN YPNP-RELATED"/>
    <property type="match status" value="1"/>
</dbReference>
<dbReference type="InterPro" id="IPR002528">
    <property type="entry name" value="MATE_fam"/>
</dbReference>
<sequence>MAPPDLSDPDLPRLARKLGLPVMAGLSLNALHQVVDAGFVARLGTEPLAVLSLMAPLAGLVAALGIGIGIGAASLTARALGAADTQMARAVAGLALVTALGLAAGLCSALWLAQAPVLGLLGLEQTDPLAGLARGYFPFLILTMAGSLMQIQCDFLAIGRGASATSLKLLALCFGLNIALDPLFIFGLGYGLEGAAIATLCAQSVTLGAWALWFAPLSRRPCLDRIAPLADMARIGLPEAGSVLLTTLSMMAVLHLALVLGDTATLAALGLALRLLLIVQLPMEGFALGLQPLLAHAIGARDPARLRAVFRYGLRALIGAGAGTCVAILLLAPLLAALLAPGPDLAGQTVPLLRWLALGLPALALRLQVQILLQSRIDPLRASCLGLAPAGWLLWPLLALMLPLLGVAGLAPALTLATLLGGALALWMMRSAPTPFQPREMSHDPQS</sequence>
<feature type="transmembrane region" description="Helical" evidence="7">
    <location>
        <begin position="272"/>
        <end position="295"/>
    </location>
</feature>
<evidence type="ECO:0000313" key="9">
    <source>
        <dbReference type="Proteomes" id="UP001438953"/>
    </source>
</evidence>
<feature type="transmembrane region" description="Helical" evidence="7">
    <location>
        <begin position="236"/>
        <end position="260"/>
    </location>
</feature>
<organism evidence="8 9">
    <name type="scientific">Thioclava kandeliae</name>
    <dbReference type="NCBI Taxonomy" id="3070818"/>
    <lineage>
        <taxon>Bacteria</taxon>
        <taxon>Pseudomonadati</taxon>
        <taxon>Pseudomonadota</taxon>
        <taxon>Alphaproteobacteria</taxon>
        <taxon>Rhodobacterales</taxon>
        <taxon>Paracoccaceae</taxon>
        <taxon>Thioclava</taxon>
    </lineage>
</organism>
<comment type="subcellular location">
    <subcellularLocation>
        <location evidence="1">Cell inner membrane</location>
        <topology evidence="1">Multi-pass membrane protein</topology>
    </subcellularLocation>
</comment>
<comment type="caution">
    <text evidence="8">The sequence shown here is derived from an EMBL/GenBank/DDBJ whole genome shotgun (WGS) entry which is preliminary data.</text>
</comment>
<keyword evidence="2" id="KW-0813">Transport</keyword>
<evidence type="ECO:0000256" key="2">
    <source>
        <dbReference type="ARBA" id="ARBA00022448"/>
    </source>
</evidence>
<evidence type="ECO:0000256" key="3">
    <source>
        <dbReference type="ARBA" id="ARBA00022475"/>
    </source>
</evidence>
<dbReference type="Proteomes" id="UP001438953">
    <property type="component" value="Unassembled WGS sequence"/>
</dbReference>
<name>A0ABV1SK97_9RHOB</name>
<evidence type="ECO:0000313" key="8">
    <source>
        <dbReference type="EMBL" id="MER5172996.1"/>
    </source>
</evidence>
<dbReference type="PIRSF" id="PIRSF006603">
    <property type="entry name" value="DinF"/>
    <property type="match status" value="1"/>
</dbReference>
<evidence type="ECO:0000256" key="6">
    <source>
        <dbReference type="ARBA" id="ARBA00023136"/>
    </source>
</evidence>
<reference evidence="8 9" key="1">
    <citation type="submission" date="2024-01" db="EMBL/GenBank/DDBJ databases">
        <authorList>
            <person name="Deng Y."/>
            <person name="Su J."/>
        </authorList>
    </citation>
    <scope>NUCLEOTIDE SEQUENCE [LARGE SCALE GENOMIC DNA]</scope>
    <source>
        <strain evidence="8 9">CPCC 100088</strain>
    </source>
</reference>
<dbReference type="InterPro" id="IPR052031">
    <property type="entry name" value="Membrane_Transporter-Flippase"/>
</dbReference>
<accession>A0ABV1SK97</accession>
<proteinExistence type="predicted"/>
<feature type="transmembrane region" description="Helical" evidence="7">
    <location>
        <begin position="196"/>
        <end position="215"/>
    </location>
</feature>
<evidence type="ECO:0000256" key="4">
    <source>
        <dbReference type="ARBA" id="ARBA00022692"/>
    </source>
</evidence>
<feature type="transmembrane region" description="Helical" evidence="7">
    <location>
        <begin position="385"/>
        <end position="404"/>
    </location>
</feature>
<protein>
    <submittedName>
        <fullName evidence="8">MATE family efflux transporter</fullName>
    </submittedName>
</protein>
<evidence type="ECO:0000256" key="5">
    <source>
        <dbReference type="ARBA" id="ARBA00022989"/>
    </source>
</evidence>
<evidence type="ECO:0000256" key="1">
    <source>
        <dbReference type="ARBA" id="ARBA00004429"/>
    </source>
</evidence>
<gene>
    <name evidence="8" type="ORF">VSX56_14550</name>
</gene>
<dbReference type="InterPro" id="IPR048279">
    <property type="entry name" value="MdtK-like"/>
</dbReference>
<keyword evidence="6 7" id="KW-0472">Membrane</keyword>
<dbReference type="RefSeq" id="WP_349295042.1">
    <property type="nucleotide sequence ID" value="NZ_JAYWLC010000013.1"/>
</dbReference>
<feature type="transmembrane region" description="Helical" evidence="7">
    <location>
        <begin position="87"/>
        <end position="113"/>
    </location>
</feature>
<feature type="transmembrane region" description="Helical" evidence="7">
    <location>
        <begin position="133"/>
        <end position="157"/>
    </location>
</feature>
<dbReference type="Pfam" id="PF01554">
    <property type="entry name" value="MatE"/>
    <property type="match status" value="2"/>
</dbReference>
<dbReference type="PANTHER" id="PTHR43549:SF3">
    <property type="entry name" value="MULTIDRUG RESISTANCE PROTEIN YPNP-RELATED"/>
    <property type="match status" value="1"/>
</dbReference>
<feature type="transmembrane region" description="Helical" evidence="7">
    <location>
        <begin position="169"/>
        <end position="190"/>
    </location>
</feature>
<keyword evidence="5 7" id="KW-1133">Transmembrane helix</keyword>